<accession>A0AAV7XF19</accession>
<dbReference type="AlphaFoldDB" id="A0AAV7XF19"/>
<proteinExistence type="predicted"/>
<protein>
    <submittedName>
        <fullName evidence="2">Uncharacterized protein</fullName>
    </submittedName>
</protein>
<dbReference type="EMBL" id="JAPTSV010000012">
    <property type="protein sequence ID" value="KAJ1522186.1"/>
    <property type="molecule type" value="Genomic_DNA"/>
</dbReference>
<feature type="region of interest" description="Disordered" evidence="1">
    <location>
        <begin position="104"/>
        <end position="129"/>
    </location>
</feature>
<reference evidence="2" key="1">
    <citation type="submission" date="2022-12" db="EMBL/GenBank/DDBJ databases">
        <title>Chromosome-level genome assembly of the bean flower thrips Megalurothrips usitatus.</title>
        <authorList>
            <person name="Ma L."/>
            <person name="Liu Q."/>
            <person name="Li H."/>
            <person name="Cai W."/>
        </authorList>
    </citation>
    <scope>NUCLEOTIDE SEQUENCE</scope>
    <source>
        <strain evidence="2">Cailab_2022a</strain>
    </source>
</reference>
<keyword evidence="3" id="KW-1185">Reference proteome</keyword>
<evidence type="ECO:0000256" key="1">
    <source>
        <dbReference type="SAM" id="MobiDB-lite"/>
    </source>
</evidence>
<organism evidence="2 3">
    <name type="scientific">Megalurothrips usitatus</name>
    <name type="common">bean blossom thrips</name>
    <dbReference type="NCBI Taxonomy" id="439358"/>
    <lineage>
        <taxon>Eukaryota</taxon>
        <taxon>Metazoa</taxon>
        <taxon>Ecdysozoa</taxon>
        <taxon>Arthropoda</taxon>
        <taxon>Hexapoda</taxon>
        <taxon>Insecta</taxon>
        <taxon>Pterygota</taxon>
        <taxon>Neoptera</taxon>
        <taxon>Paraneoptera</taxon>
        <taxon>Thysanoptera</taxon>
        <taxon>Terebrantia</taxon>
        <taxon>Thripoidea</taxon>
        <taxon>Thripidae</taxon>
        <taxon>Megalurothrips</taxon>
    </lineage>
</organism>
<name>A0AAV7XF19_9NEOP</name>
<comment type="caution">
    <text evidence="2">The sequence shown here is derived from an EMBL/GenBank/DDBJ whole genome shotgun (WGS) entry which is preliminary data.</text>
</comment>
<dbReference type="Proteomes" id="UP001075354">
    <property type="component" value="Chromosome 12"/>
</dbReference>
<feature type="compositionally biased region" description="Polar residues" evidence="1">
    <location>
        <begin position="104"/>
        <end position="123"/>
    </location>
</feature>
<gene>
    <name evidence="2" type="ORF">ONE63_002496</name>
</gene>
<evidence type="ECO:0000313" key="2">
    <source>
        <dbReference type="EMBL" id="KAJ1522186.1"/>
    </source>
</evidence>
<evidence type="ECO:0000313" key="3">
    <source>
        <dbReference type="Proteomes" id="UP001075354"/>
    </source>
</evidence>
<sequence length="129" mass="14138">MIRSSMSTSSTGTLESSPRFLTTTERASCTTLPMCVGHCSRKSSSSGGWTLTKWSPAAGAPTASIETLRRRWPFWTSWTSTPSGHLLKRWHVCLATRRITWRATSQRGSVSSPKCGPSLTNPTPVRAPR</sequence>